<keyword evidence="4" id="KW-1185">Reference proteome</keyword>
<feature type="compositionally biased region" description="Basic residues" evidence="1">
    <location>
        <begin position="252"/>
        <end position="261"/>
    </location>
</feature>
<dbReference type="EMBL" id="KV419396">
    <property type="protein sequence ID" value="KZS97835.1"/>
    <property type="molecule type" value="Genomic_DNA"/>
</dbReference>
<keyword evidence="2" id="KW-0472">Membrane</keyword>
<dbReference type="OrthoDB" id="2355659at2759"/>
<evidence type="ECO:0000313" key="4">
    <source>
        <dbReference type="Proteomes" id="UP000076722"/>
    </source>
</evidence>
<organism evidence="3 4">
    <name type="scientific">Sistotremastrum niveocremeum HHB9708</name>
    <dbReference type="NCBI Taxonomy" id="1314777"/>
    <lineage>
        <taxon>Eukaryota</taxon>
        <taxon>Fungi</taxon>
        <taxon>Dikarya</taxon>
        <taxon>Basidiomycota</taxon>
        <taxon>Agaricomycotina</taxon>
        <taxon>Agaricomycetes</taxon>
        <taxon>Sistotremastrales</taxon>
        <taxon>Sistotremastraceae</taxon>
        <taxon>Sertulicium</taxon>
        <taxon>Sertulicium niveocremeum</taxon>
    </lineage>
</organism>
<evidence type="ECO:0000256" key="2">
    <source>
        <dbReference type="SAM" id="Phobius"/>
    </source>
</evidence>
<proteinExistence type="predicted"/>
<feature type="compositionally biased region" description="Basic residues" evidence="1">
    <location>
        <begin position="268"/>
        <end position="279"/>
    </location>
</feature>
<reference evidence="3 4" key="1">
    <citation type="journal article" date="2016" name="Mol. Biol. Evol.">
        <title>Comparative Genomics of Early-Diverging Mushroom-Forming Fungi Provides Insights into the Origins of Lignocellulose Decay Capabilities.</title>
        <authorList>
            <person name="Nagy L.G."/>
            <person name="Riley R."/>
            <person name="Tritt A."/>
            <person name="Adam C."/>
            <person name="Daum C."/>
            <person name="Floudas D."/>
            <person name="Sun H."/>
            <person name="Yadav J.S."/>
            <person name="Pangilinan J."/>
            <person name="Larsson K.H."/>
            <person name="Matsuura K."/>
            <person name="Barry K."/>
            <person name="Labutti K."/>
            <person name="Kuo R."/>
            <person name="Ohm R.A."/>
            <person name="Bhattacharya S.S."/>
            <person name="Shirouzu T."/>
            <person name="Yoshinaga Y."/>
            <person name="Martin F.M."/>
            <person name="Grigoriev I.V."/>
            <person name="Hibbett D.S."/>
        </authorList>
    </citation>
    <scope>NUCLEOTIDE SEQUENCE [LARGE SCALE GENOMIC DNA]</scope>
    <source>
        <strain evidence="3 4">HHB9708</strain>
    </source>
</reference>
<sequence length="304" mass="33970">MRSQRATTLVLTGLAALANAALALHLISYSRSLRWDSQDAEWESSYDPISIRLDAVKLVWAILSIHFSLAALACIIGFFGALKRNPAWVRLYRDYSVADLSFSAITTLLFALASFRPAVRAAACEELSRQPDLMRELAETGLDLENCEPWIERAVLAFAGVMAVVLVVRLQFTLAVSSLHSQLVRSQNRRSLEDCESDSDAAPQRIYLLPARRQTPPTDSDVLVYAPVPLSSLSVEETRDLDATEAWVTPPPRHHHHHRRSSSASRSPSRHHHQHRRSASGRIRLPATPDEPLLPRYTEDKTAI</sequence>
<dbReference type="Proteomes" id="UP000076722">
    <property type="component" value="Unassembled WGS sequence"/>
</dbReference>
<gene>
    <name evidence="3" type="ORF">SISNIDRAFT_546881</name>
</gene>
<dbReference type="AlphaFoldDB" id="A0A164ZLE7"/>
<name>A0A164ZLE7_9AGAM</name>
<keyword evidence="2" id="KW-1133">Transmembrane helix</keyword>
<feature type="transmembrane region" description="Helical" evidence="2">
    <location>
        <begin position="58"/>
        <end position="82"/>
    </location>
</feature>
<accession>A0A164ZLE7</accession>
<evidence type="ECO:0000256" key="1">
    <source>
        <dbReference type="SAM" id="MobiDB-lite"/>
    </source>
</evidence>
<protein>
    <submittedName>
        <fullName evidence="3">Uncharacterized protein</fullName>
    </submittedName>
</protein>
<evidence type="ECO:0000313" key="3">
    <source>
        <dbReference type="EMBL" id="KZS97835.1"/>
    </source>
</evidence>
<feature type="transmembrane region" description="Helical" evidence="2">
    <location>
        <begin position="94"/>
        <end position="113"/>
    </location>
</feature>
<keyword evidence="2" id="KW-0812">Transmembrane</keyword>
<feature type="region of interest" description="Disordered" evidence="1">
    <location>
        <begin position="245"/>
        <end position="304"/>
    </location>
</feature>